<evidence type="ECO:0000313" key="1">
    <source>
        <dbReference type="EMBL" id="KMM67619.1"/>
    </source>
</evidence>
<reference evidence="2" key="3">
    <citation type="journal article" date="2010" name="Genome Res.">
        <title>Population genomic sequencing of Coccidioides fungi reveals recent hybridization and transposon control.</title>
        <authorList>
            <person name="Neafsey D.E."/>
            <person name="Barker B.M."/>
            <person name="Sharpton T.J."/>
            <person name="Stajich J.E."/>
            <person name="Park D.J."/>
            <person name="Whiston E."/>
            <person name="Hung C.-Y."/>
            <person name="McMahan C."/>
            <person name="White J."/>
            <person name="Sykes S."/>
            <person name="Heiman D."/>
            <person name="Young S."/>
            <person name="Zeng Q."/>
            <person name="Abouelleil A."/>
            <person name="Aftuck L."/>
            <person name="Bessette D."/>
            <person name="Brown A."/>
            <person name="FitzGerald M."/>
            <person name="Lui A."/>
            <person name="Macdonald J.P."/>
            <person name="Priest M."/>
            <person name="Orbach M.J."/>
            <person name="Galgiani J.N."/>
            <person name="Kirkland T.N."/>
            <person name="Cole G.T."/>
            <person name="Birren B.W."/>
            <person name="Henn M.R."/>
            <person name="Taylor J.W."/>
            <person name="Rounsley S.D."/>
        </authorList>
    </citation>
    <scope>NUCLEOTIDE SEQUENCE [LARGE SCALE GENOMIC DNA]</scope>
    <source>
        <strain evidence="2">RMSCC 3488</strain>
    </source>
</reference>
<gene>
    <name evidence="1" type="ORF">CPAG_03952</name>
</gene>
<reference evidence="1 2" key="1">
    <citation type="submission" date="2007-06" db="EMBL/GenBank/DDBJ databases">
        <title>The Genome Sequence of Coccidioides posadasii RMSCC_3488.</title>
        <authorList>
            <consortium name="Coccidioides Genome Resources Consortium"/>
            <consortium name="The Broad Institute Genome Sequencing Platform"/>
            <person name="Henn M.R."/>
            <person name="Sykes S."/>
            <person name="Young S."/>
            <person name="Jaffe D."/>
            <person name="Berlin A."/>
            <person name="Alvarez P."/>
            <person name="Butler J."/>
            <person name="Gnerre S."/>
            <person name="Grabherr M."/>
            <person name="Mauceli E."/>
            <person name="Brockman W."/>
            <person name="Kodira C."/>
            <person name="Alvarado L."/>
            <person name="Zeng Q."/>
            <person name="Crawford M."/>
            <person name="Antoine C."/>
            <person name="Devon K."/>
            <person name="Galgiani J."/>
            <person name="Orsborn K."/>
            <person name="Lewis M.L."/>
            <person name="Nusbaum C."/>
            <person name="Galagan J."/>
            <person name="Birren B."/>
        </authorList>
    </citation>
    <scope>NUCLEOTIDE SEQUENCE [LARGE SCALE GENOMIC DNA]</scope>
    <source>
        <strain evidence="1 2">RMSCC 3488</strain>
    </source>
</reference>
<dbReference type="EMBL" id="DS268110">
    <property type="protein sequence ID" value="KMM67619.1"/>
    <property type="molecule type" value="Genomic_DNA"/>
</dbReference>
<dbReference type="VEuPathDB" id="FungiDB:CPAG_03952"/>
<protein>
    <submittedName>
        <fullName evidence="1">Uncharacterized protein</fullName>
    </submittedName>
</protein>
<accession>A0A0J6FFH7</accession>
<evidence type="ECO:0000313" key="2">
    <source>
        <dbReference type="Proteomes" id="UP000054567"/>
    </source>
</evidence>
<reference evidence="2" key="2">
    <citation type="journal article" date="2009" name="Genome Res.">
        <title>Comparative genomic analyses of the human fungal pathogens Coccidioides and their relatives.</title>
        <authorList>
            <person name="Sharpton T.J."/>
            <person name="Stajich J.E."/>
            <person name="Rounsley S.D."/>
            <person name="Gardner M.J."/>
            <person name="Wortman J.R."/>
            <person name="Jordar V.S."/>
            <person name="Maiti R."/>
            <person name="Kodira C.D."/>
            <person name="Neafsey D.E."/>
            <person name="Zeng Q."/>
            <person name="Hung C.-Y."/>
            <person name="McMahan C."/>
            <person name="Muszewska A."/>
            <person name="Grynberg M."/>
            <person name="Mandel M.A."/>
            <person name="Kellner E.M."/>
            <person name="Barker B.M."/>
            <person name="Galgiani J.N."/>
            <person name="Orbach M.J."/>
            <person name="Kirkland T.N."/>
            <person name="Cole G.T."/>
            <person name="Henn M.R."/>
            <person name="Birren B.W."/>
            <person name="Taylor J.W."/>
        </authorList>
    </citation>
    <scope>NUCLEOTIDE SEQUENCE [LARGE SCALE GENOMIC DNA]</scope>
    <source>
        <strain evidence="2">RMSCC 3488</strain>
    </source>
</reference>
<proteinExistence type="predicted"/>
<dbReference type="AlphaFoldDB" id="A0A0J6FFH7"/>
<dbReference type="Proteomes" id="UP000054567">
    <property type="component" value="Unassembled WGS sequence"/>
</dbReference>
<organism evidence="1 2">
    <name type="scientific">Coccidioides posadasii RMSCC 3488</name>
    <dbReference type="NCBI Taxonomy" id="454284"/>
    <lineage>
        <taxon>Eukaryota</taxon>
        <taxon>Fungi</taxon>
        <taxon>Dikarya</taxon>
        <taxon>Ascomycota</taxon>
        <taxon>Pezizomycotina</taxon>
        <taxon>Eurotiomycetes</taxon>
        <taxon>Eurotiomycetidae</taxon>
        <taxon>Onygenales</taxon>
        <taxon>Onygenaceae</taxon>
        <taxon>Coccidioides</taxon>
    </lineage>
</organism>
<name>A0A0J6FFH7_COCPO</name>
<sequence>MRLTDVLGHFTYLLPSVDLPNHSSSHRLNTWHFIRTSENTEIVAARGDAAEILENLWKCTTDGSRSPVTNDVRNVPTGACDTMRLDWEPDPPQVCLQEYIREQQALFGFRGPESYILADINPSKFASYRLHGLSESLTRCPFIRTKMWRPNCGPDCYGYGEHTFTIASMDYSIETVVAEVNGD</sequence>